<dbReference type="InterPro" id="IPR014352">
    <property type="entry name" value="FERM/acyl-CoA-bd_prot_sf"/>
</dbReference>
<dbReference type="SUPFAM" id="SSF48403">
    <property type="entry name" value="Ankyrin repeat"/>
    <property type="match status" value="1"/>
</dbReference>
<dbReference type="SUPFAM" id="SSF47027">
    <property type="entry name" value="Acyl-CoA binding protein"/>
    <property type="match status" value="1"/>
</dbReference>
<keyword evidence="9" id="KW-1185">Reference proteome</keyword>
<dbReference type="InterPro" id="IPR002110">
    <property type="entry name" value="Ankyrin_rpt"/>
</dbReference>
<dbReference type="PANTHER" id="PTHR24119">
    <property type="entry name" value="ACYL-COA-BINDING DOMAIN-CONTAINING PROTEIN 6"/>
    <property type="match status" value="1"/>
</dbReference>
<dbReference type="PROSITE" id="PS50088">
    <property type="entry name" value="ANK_REPEAT"/>
    <property type="match status" value="2"/>
</dbReference>
<evidence type="ECO:0000256" key="1">
    <source>
        <dbReference type="ARBA" id="ARBA00018419"/>
    </source>
</evidence>
<dbReference type="PROSITE" id="PS51228">
    <property type="entry name" value="ACB_2"/>
    <property type="match status" value="1"/>
</dbReference>
<dbReference type="InterPro" id="IPR036770">
    <property type="entry name" value="Ankyrin_rpt-contain_sf"/>
</dbReference>
<evidence type="ECO:0000256" key="3">
    <source>
        <dbReference type="ARBA" id="ARBA00023043"/>
    </source>
</evidence>
<dbReference type="OrthoDB" id="10254927at2759"/>
<evidence type="ECO:0000313" key="8">
    <source>
        <dbReference type="EMBL" id="CAB3402819.1"/>
    </source>
</evidence>
<evidence type="ECO:0000259" key="7">
    <source>
        <dbReference type="PROSITE" id="PS51228"/>
    </source>
</evidence>
<reference evidence="8 9" key="1">
    <citation type="submission" date="2020-04" db="EMBL/GenBank/DDBJ databases">
        <authorList>
            <person name="Laetsch R D."/>
            <person name="Stevens L."/>
            <person name="Kumar S."/>
            <person name="Blaxter L. M."/>
        </authorList>
    </citation>
    <scope>NUCLEOTIDE SEQUENCE [LARGE SCALE GENOMIC DNA]</scope>
</reference>
<feature type="domain" description="ACB" evidence="7">
    <location>
        <begin position="39"/>
        <end position="125"/>
    </location>
</feature>
<evidence type="ECO:0000256" key="5">
    <source>
        <dbReference type="PROSITE-ProRule" id="PRU00023"/>
    </source>
</evidence>
<feature type="repeat" description="ANK" evidence="5">
    <location>
        <begin position="231"/>
        <end position="263"/>
    </location>
</feature>
<feature type="compositionally biased region" description="Acidic residues" evidence="6">
    <location>
        <begin position="20"/>
        <end position="33"/>
    </location>
</feature>
<protein>
    <recommendedName>
        <fullName evidence="1">Acyl-CoA-binding domain-containing protein 6</fullName>
    </recommendedName>
</protein>
<accession>A0A8S1ES82</accession>
<dbReference type="Pfam" id="PF12796">
    <property type="entry name" value="Ank_2"/>
    <property type="match status" value="1"/>
</dbReference>
<keyword evidence="4" id="KW-0446">Lipid-binding</keyword>
<gene>
    <name evidence="8" type="ORF">CBOVIS_LOCUS5381</name>
</gene>
<name>A0A8S1ES82_9PELO</name>
<feature type="repeat" description="ANK" evidence="5">
    <location>
        <begin position="198"/>
        <end position="230"/>
    </location>
</feature>
<dbReference type="SMART" id="SM00248">
    <property type="entry name" value="ANK"/>
    <property type="match status" value="2"/>
</dbReference>
<dbReference type="InterPro" id="IPR000582">
    <property type="entry name" value="Acyl-CoA-binding_protein"/>
</dbReference>
<keyword evidence="3 5" id="KW-0040">ANK repeat</keyword>
<proteinExistence type="predicted"/>
<dbReference type="GO" id="GO:0000062">
    <property type="term" value="F:fatty-acyl-CoA binding"/>
    <property type="evidence" value="ECO:0007669"/>
    <property type="project" value="InterPro"/>
</dbReference>
<dbReference type="AlphaFoldDB" id="A0A8S1ES82"/>
<dbReference type="PROSITE" id="PS50297">
    <property type="entry name" value="ANK_REP_REGION"/>
    <property type="match status" value="2"/>
</dbReference>
<evidence type="ECO:0000256" key="6">
    <source>
        <dbReference type="SAM" id="MobiDB-lite"/>
    </source>
</evidence>
<dbReference type="Gene3D" id="1.20.80.10">
    <property type="match status" value="1"/>
</dbReference>
<dbReference type="Gene3D" id="1.25.40.20">
    <property type="entry name" value="Ankyrin repeat-containing domain"/>
    <property type="match status" value="1"/>
</dbReference>
<organism evidence="8 9">
    <name type="scientific">Caenorhabditis bovis</name>
    <dbReference type="NCBI Taxonomy" id="2654633"/>
    <lineage>
        <taxon>Eukaryota</taxon>
        <taxon>Metazoa</taxon>
        <taxon>Ecdysozoa</taxon>
        <taxon>Nematoda</taxon>
        <taxon>Chromadorea</taxon>
        <taxon>Rhabditida</taxon>
        <taxon>Rhabditina</taxon>
        <taxon>Rhabditomorpha</taxon>
        <taxon>Rhabditoidea</taxon>
        <taxon>Rhabditidae</taxon>
        <taxon>Peloderinae</taxon>
        <taxon>Caenorhabditis</taxon>
    </lineage>
</organism>
<dbReference type="PRINTS" id="PR00689">
    <property type="entry name" value="ACOABINDINGP"/>
</dbReference>
<dbReference type="PANTHER" id="PTHR24119:SF0">
    <property type="entry name" value="ACYL-COA-BINDING DOMAIN-CONTAINING PROTEIN 6"/>
    <property type="match status" value="1"/>
</dbReference>
<evidence type="ECO:0000256" key="2">
    <source>
        <dbReference type="ARBA" id="ARBA00022737"/>
    </source>
</evidence>
<dbReference type="Proteomes" id="UP000494206">
    <property type="component" value="Unassembled WGS sequence"/>
</dbReference>
<feature type="region of interest" description="Disordered" evidence="6">
    <location>
        <begin position="14"/>
        <end position="37"/>
    </location>
</feature>
<evidence type="ECO:0000256" key="4">
    <source>
        <dbReference type="ARBA" id="ARBA00023121"/>
    </source>
</evidence>
<dbReference type="Pfam" id="PF00887">
    <property type="entry name" value="ACBP"/>
    <property type="match status" value="1"/>
</dbReference>
<sequence>MFVAYLVQKLNGKREKPVEEFEDEESDDDDEQEKVDPKLKRQFESAASHFATIVSKVPKEVALELYGIYKRATSGPADPNSKPNWYEQAARLKYDAWTKHSHLTREDALKKYCDILKGIDPSWDPSQAAASGTWGNRPSRMADIEPELLGDMFIVENVKMETPIQKEWFAAMRNDDVATMKKLLKKDPDLLEAKDQHLAMTALTRAIDQGCEKVAQFLIASGADVNVVDQQGQTPLHFAAQCHRMRLSEQLMAAGANKNARDVDGKTPAECCDDPALRSLLRSY</sequence>
<dbReference type="InterPro" id="IPR035984">
    <property type="entry name" value="Acyl-CoA-binding_sf"/>
</dbReference>
<dbReference type="EMBL" id="CADEPM010000003">
    <property type="protein sequence ID" value="CAB3402819.1"/>
    <property type="molecule type" value="Genomic_DNA"/>
</dbReference>
<evidence type="ECO:0000313" key="9">
    <source>
        <dbReference type="Proteomes" id="UP000494206"/>
    </source>
</evidence>
<comment type="caution">
    <text evidence="8">The sequence shown here is derived from an EMBL/GenBank/DDBJ whole genome shotgun (WGS) entry which is preliminary data.</text>
</comment>
<keyword evidence="2" id="KW-0677">Repeat</keyword>